<dbReference type="RefSeq" id="XP_002953986.1">
    <property type="nucleotide sequence ID" value="XM_002953940.1"/>
</dbReference>
<dbReference type="AlphaFoldDB" id="D8U5K0"/>
<keyword evidence="3" id="KW-1185">Reference proteome</keyword>
<evidence type="ECO:0000313" key="2">
    <source>
        <dbReference type="EMBL" id="EFJ45015.1"/>
    </source>
</evidence>
<sequence>MIGRTTNFYCKQFGKVARSHNWEDSQLRNSRAQPDTRAEQEVSPHMDVSAYEEIHTHYSDTGKHRCPALQGSLDYTEADVAVLRRMEDIAPEDIDQARGLPGLGGDEEPGATGEPRRQVERHHGDASRGPVGAERDEDVLGSRGHGYEGGSGGGGGFRSGSSTLWGTSVGAEVVSPSSGSGMSDMTGIMDDAHAAEWSPAQTAELAAKGITLGSEAQVREVEQLISGGTANTGDMLSHPERFGGHSDAPGTFPSPPPRYRGHLAADQHTATVMGSQGAVRAVEAAISLSTHSTSSAAGSVAGSAESSGEGSAGNAIPAAGHPGEHDSSGSRGEVNPGGIAGAAAVMGSKAARSLEGVVDVARTTARSAGQMLGNAARHLTEEDGSKERKVGTTSAAAEPTDNTPAP</sequence>
<protein>
    <submittedName>
        <fullName evidence="2">Uncharacterized protein</fullName>
    </submittedName>
</protein>
<feature type="compositionally biased region" description="Low complexity" evidence="1">
    <location>
        <begin position="291"/>
        <end position="315"/>
    </location>
</feature>
<dbReference type="OrthoDB" id="551248at2759"/>
<dbReference type="KEGG" id="vcn:VOLCADRAFT_94720"/>
<dbReference type="InParanoid" id="D8U5K0"/>
<feature type="compositionally biased region" description="Polar residues" evidence="1">
    <location>
        <begin position="391"/>
        <end position="406"/>
    </location>
</feature>
<proteinExistence type="predicted"/>
<feature type="region of interest" description="Disordered" evidence="1">
    <location>
        <begin position="24"/>
        <end position="44"/>
    </location>
</feature>
<feature type="compositionally biased region" description="Basic and acidic residues" evidence="1">
    <location>
        <begin position="114"/>
        <end position="126"/>
    </location>
</feature>
<gene>
    <name evidence="2" type="ORF">VOLCADRAFT_94720</name>
</gene>
<feature type="region of interest" description="Disordered" evidence="1">
    <location>
        <begin position="92"/>
        <end position="163"/>
    </location>
</feature>
<dbReference type="EMBL" id="GL378360">
    <property type="protein sequence ID" value="EFJ45015.1"/>
    <property type="molecule type" value="Genomic_DNA"/>
</dbReference>
<organism evidence="3">
    <name type="scientific">Volvox carteri f. nagariensis</name>
    <dbReference type="NCBI Taxonomy" id="3068"/>
    <lineage>
        <taxon>Eukaryota</taxon>
        <taxon>Viridiplantae</taxon>
        <taxon>Chlorophyta</taxon>
        <taxon>core chlorophytes</taxon>
        <taxon>Chlorophyceae</taxon>
        <taxon>CS clade</taxon>
        <taxon>Chlamydomonadales</taxon>
        <taxon>Volvocaceae</taxon>
        <taxon>Volvox</taxon>
    </lineage>
</organism>
<feature type="compositionally biased region" description="Basic and acidic residues" evidence="1">
    <location>
        <begin position="34"/>
        <end position="44"/>
    </location>
</feature>
<reference evidence="2 3" key="1">
    <citation type="journal article" date="2010" name="Science">
        <title>Genomic analysis of organismal complexity in the multicellular green alga Volvox carteri.</title>
        <authorList>
            <person name="Prochnik S.E."/>
            <person name="Umen J."/>
            <person name="Nedelcu A.M."/>
            <person name="Hallmann A."/>
            <person name="Miller S.M."/>
            <person name="Nishii I."/>
            <person name="Ferris P."/>
            <person name="Kuo A."/>
            <person name="Mitros T."/>
            <person name="Fritz-Laylin L.K."/>
            <person name="Hellsten U."/>
            <person name="Chapman J."/>
            <person name="Simakov O."/>
            <person name="Rensing S.A."/>
            <person name="Terry A."/>
            <person name="Pangilinan J."/>
            <person name="Kapitonov V."/>
            <person name="Jurka J."/>
            <person name="Salamov A."/>
            <person name="Shapiro H."/>
            <person name="Schmutz J."/>
            <person name="Grimwood J."/>
            <person name="Lindquist E."/>
            <person name="Lucas S."/>
            <person name="Grigoriev I.V."/>
            <person name="Schmitt R."/>
            <person name="Kirk D."/>
            <person name="Rokhsar D.S."/>
        </authorList>
    </citation>
    <scope>NUCLEOTIDE SEQUENCE [LARGE SCALE GENOMIC DNA]</scope>
    <source>
        <strain evidence="3">f. Nagariensis / Eve</strain>
    </source>
</reference>
<evidence type="ECO:0000256" key="1">
    <source>
        <dbReference type="SAM" id="MobiDB-lite"/>
    </source>
</evidence>
<feature type="compositionally biased region" description="Gly residues" evidence="1">
    <location>
        <begin position="143"/>
        <end position="158"/>
    </location>
</feature>
<name>D8U5K0_VOLCA</name>
<accession>D8U5K0</accession>
<evidence type="ECO:0000313" key="3">
    <source>
        <dbReference type="Proteomes" id="UP000001058"/>
    </source>
</evidence>
<feature type="region of interest" description="Disordered" evidence="1">
    <location>
        <begin position="367"/>
        <end position="406"/>
    </location>
</feature>
<feature type="region of interest" description="Disordered" evidence="1">
    <location>
        <begin position="291"/>
        <end position="336"/>
    </location>
</feature>
<dbReference type="GeneID" id="9616996"/>
<dbReference type="Proteomes" id="UP000001058">
    <property type="component" value="Unassembled WGS sequence"/>
</dbReference>
<feature type="compositionally biased region" description="Basic and acidic residues" evidence="1">
    <location>
        <begin position="378"/>
        <end position="390"/>
    </location>
</feature>